<name>A0A8S1ELR6_9PELO</name>
<evidence type="ECO:0000313" key="2">
    <source>
        <dbReference type="EMBL" id="CAB3401747.1"/>
    </source>
</evidence>
<dbReference type="AlphaFoldDB" id="A0A8S1ELR6"/>
<feature type="chain" id="PRO_5035781734" description="Glycosyltransferase family 92 protein" evidence="1">
    <location>
        <begin position="17"/>
        <end position="459"/>
    </location>
</feature>
<feature type="signal peptide" evidence="1">
    <location>
        <begin position="1"/>
        <end position="16"/>
    </location>
</feature>
<dbReference type="Proteomes" id="UP000494206">
    <property type="component" value="Unassembled WGS sequence"/>
</dbReference>
<gene>
    <name evidence="2" type="ORF">CBOVIS_LOCUS4449</name>
</gene>
<sequence length="459" mass="51647">MRKLIYIALCLGLSYADEAVSGEKPEETAFVNDKIDYNGVPYLLAGTYDLEKMNTDVHLPTIASLFTVNSLGSFYLVAHPLEFCHAIYVCPVPIFESPDKVKRVHIHKEICASAGAIKIFPWEYRILIHNGKKFDEFTYLSPITTFIQADSSGFKFYTEAKNVASKLYHDYMKAKPTRIDLDYNGKELIVLTNSKECHAMIQPTSGSQTYYQFFGPSTQTPESVSKLPKELHDGTQFVPSLYHPLPEGITKKFDIFPELKSLKFAEIAEQSCTAGAFGEVKPTLWHSHSAFAQRIVQQNVGGKAAKVQTFAVELSKCAWLRLWVSSLGATLDSYAQSKPEDYFDISFENSFIVPFHTDDAELTRLTPEMMTRFYVKVIQESQINLIEVGVGSSGTMGLLRYYTKNKVMSTKGGFSVFMLRAPKCDARFVNMNGNVMSYNENAAVNLFAFGECKYYQATK</sequence>
<reference evidence="2 3" key="1">
    <citation type="submission" date="2020-04" db="EMBL/GenBank/DDBJ databases">
        <authorList>
            <person name="Laetsch R D."/>
            <person name="Stevens L."/>
            <person name="Kumar S."/>
            <person name="Blaxter L. M."/>
        </authorList>
    </citation>
    <scope>NUCLEOTIDE SEQUENCE [LARGE SCALE GENOMIC DNA]</scope>
</reference>
<dbReference type="OrthoDB" id="5798783at2759"/>
<dbReference type="EMBL" id="CADEPM010000003">
    <property type="protein sequence ID" value="CAB3401747.1"/>
    <property type="molecule type" value="Genomic_DNA"/>
</dbReference>
<protein>
    <recommendedName>
        <fullName evidence="4">Glycosyltransferase family 92 protein</fullName>
    </recommendedName>
</protein>
<comment type="caution">
    <text evidence="2">The sequence shown here is derived from an EMBL/GenBank/DDBJ whole genome shotgun (WGS) entry which is preliminary data.</text>
</comment>
<proteinExistence type="predicted"/>
<evidence type="ECO:0000313" key="3">
    <source>
        <dbReference type="Proteomes" id="UP000494206"/>
    </source>
</evidence>
<organism evidence="2 3">
    <name type="scientific">Caenorhabditis bovis</name>
    <dbReference type="NCBI Taxonomy" id="2654633"/>
    <lineage>
        <taxon>Eukaryota</taxon>
        <taxon>Metazoa</taxon>
        <taxon>Ecdysozoa</taxon>
        <taxon>Nematoda</taxon>
        <taxon>Chromadorea</taxon>
        <taxon>Rhabditida</taxon>
        <taxon>Rhabditina</taxon>
        <taxon>Rhabditomorpha</taxon>
        <taxon>Rhabditoidea</taxon>
        <taxon>Rhabditidae</taxon>
        <taxon>Peloderinae</taxon>
        <taxon>Caenorhabditis</taxon>
    </lineage>
</organism>
<accession>A0A8S1ELR6</accession>
<evidence type="ECO:0000256" key="1">
    <source>
        <dbReference type="SAM" id="SignalP"/>
    </source>
</evidence>
<keyword evidence="1" id="KW-0732">Signal</keyword>
<evidence type="ECO:0008006" key="4">
    <source>
        <dbReference type="Google" id="ProtNLM"/>
    </source>
</evidence>
<keyword evidence="3" id="KW-1185">Reference proteome</keyword>